<keyword evidence="3" id="KW-1185">Reference proteome</keyword>
<dbReference type="Proteomes" id="UP001207626">
    <property type="component" value="Unassembled WGS sequence"/>
</dbReference>
<name>A0ABT4DQS5_9BACL</name>
<protein>
    <submittedName>
        <fullName evidence="2">DUF4355 domain-containing protein</fullName>
    </submittedName>
</protein>
<dbReference type="Pfam" id="PF14265">
    <property type="entry name" value="DUF4355"/>
    <property type="match status" value="1"/>
</dbReference>
<comment type="caution">
    <text evidence="2">The sequence shown here is derived from an EMBL/GenBank/DDBJ whole genome shotgun (WGS) entry which is preliminary data.</text>
</comment>
<evidence type="ECO:0000256" key="1">
    <source>
        <dbReference type="SAM" id="MobiDB-lite"/>
    </source>
</evidence>
<feature type="compositionally biased region" description="Basic and acidic residues" evidence="1">
    <location>
        <begin position="37"/>
        <end position="48"/>
    </location>
</feature>
<proteinExistence type="predicted"/>
<evidence type="ECO:0000313" key="2">
    <source>
        <dbReference type="EMBL" id="MCY9519722.1"/>
    </source>
</evidence>
<dbReference type="RefSeq" id="WP_268601150.1">
    <property type="nucleotide sequence ID" value="NZ_JAMDLV010000006.1"/>
</dbReference>
<evidence type="ECO:0000313" key="3">
    <source>
        <dbReference type="Proteomes" id="UP001207626"/>
    </source>
</evidence>
<feature type="compositionally biased region" description="Polar residues" evidence="1">
    <location>
        <begin position="195"/>
        <end position="205"/>
    </location>
</feature>
<feature type="compositionally biased region" description="Acidic residues" evidence="1">
    <location>
        <begin position="21"/>
        <end position="36"/>
    </location>
</feature>
<organism evidence="2 3">
    <name type="scientific">Paenibacillus apiarius</name>
    <dbReference type="NCBI Taxonomy" id="46240"/>
    <lineage>
        <taxon>Bacteria</taxon>
        <taxon>Bacillati</taxon>
        <taxon>Bacillota</taxon>
        <taxon>Bacilli</taxon>
        <taxon>Bacillales</taxon>
        <taxon>Paenibacillaceae</taxon>
        <taxon>Paenibacillus</taxon>
    </lineage>
</organism>
<feature type="compositionally biased region" description="Basic and acidic residues" evidence="1">
    <location>
        <begin position="94"/>
        <end position="109"/>
    </location>
</feature>
<accession>A0ABT4DQS5</accession>
<sequence length="205" mass="22879">MKKYVESKYRFPLNLQLFADGDGDDNQDNNSDDDKTDNDKLDDKDKEAAFTPEQQTKIDALIAKTIAKERAKRDKEIEAAKTEAEKLAQMNADQKAEYERTKREDELAKREGEITRRELRAQALESLAEKGLPKQLANILVYADAESTNNSIDAVEKSFREAVEAAVNERLKGPPPKGGGGQQIKGYDAGKSMAEQRNQKGSGKE</sequence>
<feature type="region of interest" description="Disordered" evidence="1">
    <location>
        <begin position="84"/>
        <end position="109"/>
    </location>
</feature>
<reference evidence="2 3" key="1">
    <citation type="submission" date="2022-05" db="EMBL/GenBank/DDBJ databases">
        <title>Genome Sequencing of Bee-Associated Microbes.</title>
        <authorList>
            <person name="Dunlap C."/>
        </authorList>
    </citation>
    <scope>NUCLEOTIDE SEQUENCE [LARGE SCALE GENOMIC DNA]</scope>
    <source>
        <strain evidence="2 3">NRRL NRS-1438</strain>
    </source>
</reference>
<feature type="region of interest" description="Disordered" evidence="1">
    <location>
        <begin position="166"/>
        <end position="205"/>
    </location>
</feature>
<gene>
    <name evidence="2" type="ORF">M5X09_08515</name>
</gene>
<feature type="region of interest" description="Disordered" evidence="1">
    <location>
        <begin position="18"/>
        <end position="55"/>
    </location>
</feature>
<dbReference type="InterPro" id="IPR025580">
    <property type="entry name" value="Gp46"/>
</dbReference>
<dbReference type="EMBL" id="JAMDLW010000009">
    <property type="protein sequence ID" value="MCY9519722.1"/>
    <property type="molecule type" value="Genomic_DNA"/>
</dbReference>